<dbReference type="EMBL" id="BMAW01110668">
    <property type="protein sequence ID" value="GFT44250.1"/>
    <property type="molecule type" value="Genomic_DNA"/>
</dbReference>
<evidence type="ECO:0000256" key="1">
    <source>
        <dbReference type="SAM" id="MobiDB-lite"/>
    </source>
</evidence>
<evidence type="ECO:0000313" key="3">
    <source>
        <dbReference type="Proteomes" id="UP000887013"/>
    </source>
</evidence>
<sequence length="95" mass="10861">MHGSFKPDRARVFKRVGSQNDVVHTFLMKSSIGGRKKDGPQSHHSLNKMSNDVDKENTFQNAKRNIHIYKRCCSFKCTKTKIKSLLEASEPFSGY</sequence>
<accession>A0A8X6TU40</accession>
<dbReference type="AlphaFoldDB" id="A0A8X6TU40"/>
<protein>
    <submittedName>
        <fullName evidence="2">Uncharacterized protein</fullName>
    </submittedName>
</protein>
<dbReference type="Proteomes" id="UP000887013">
    <property type="component" value="Unassembled WGS sequence"/>
</dbReference>
<keyword evidence="3" id="KW-1185">Reference proteome</keyword>
<name>A0A8X6TU40_NEPPI</name>
<gene>
    <name evidence="2" type="ORF">NPIL_45241</name>
</gene>
<organism evidence="2 3">
    <name type="scientific">Nephila pilipes</name>
    <name type="common">Giant wood spider</name>
    <name type="synonym">Nephila maculata</name>
    <dbReference type="NCBI Taxonomy" id="299642"/>
    <lineage>
        <taxon>Eukaryota</taxon>
        <taxon>Metazoa</taxon>
        <taxon>Ecdysozoa</taxon>
        <taxon>Arthropoda</taxon>
        <taxon>Chelicerata</taxon>
        <taxon>Arachnida</taxon>
        <taxon>Araneae</taxon>
        <taxon>Araneomorphae</taxon>
        <taxon>Entelegynae</taxon>
        <taxon>Araneoidea</taxon>
        <taxon>Nephilidae</taxon>
        <taxon>Nephila</taxon>
    </lineage>
</organism>
<proteinExistence type="predicted"/>
<feature type="region of interest" description="Disordered" evidence="1">
    <location>
        <begin position="30"/>
        <end position="56"/>
    </location>
</feature>
<evidence type="ECO:0000313" key="2">
    <source>
        <dbReference type="EMBL" id="GFT44250.1"/>
    </source>
</evidence>
<comment type="caution">
    <text evidence="2">The sequence shown here is derived from an EMBL/GenBank/DDBJ whole genome shotgun (WGS) entry which is preliminary data.</text>
</comment>
<reference evidence="2" key="1">
    <citation type="submission" date="2020-08" db="EMBL/GenBank/DDBJ databases">
        <title>Multicomponent nature underlies the extraordinary mechanical properties of spider dragline silk.</title>
        <authorList>
            <person name="Kono N."/>
            <person name="Nakamura H."/>
            <person name="Mori M."/>
            <person name="Yoshida Y."/>
            <person name="Ohtoshi R."/>
            <person name="Malay A.D."/>
            <person name="Moran D.A.P."/>
            <person name="Tomita M."/>
            <person name="Numata K."/>
            <person name="Arakawa K."/>
        </authorList>
    </citation>
    <scope>NUCLEOTIDE SEQUENCE</scope>
</reference>